<dbReference type="RefSeq" id="WP_209668090.1">
    <property type="nucleotide sequence ID" value="NZ_JAGGMS010000001.1"/>
</dbReference>
<dbReference type="EMBL" id="JAGGMS010000001">
    <property type="protein sequence ID" value="MBP2185163.1"/>
    <property type="molecule type" value="Genomic_DNA"/>
</dbReference>
<dbReference type="PANTHER" id="PTHR38479:SF2">
    <property type="entry name" value="WINGED HELIX DNA-BINDING DOMAIN-CONTAINING PROTEIN"/>
    <property type="match status" value="1"/>
</dbReference>
<gene>
    <name evidence="1" type="ORF">JOM49_006689</name>
</gene>
<dbReference type="Pfam" id="PF06224">
    <property type="entry name" value="AlkZ-like"/>
    <property type="match status" value="1"/>
</dbReference>
<protein>
    <recommendedName>
        <fullName evidence="3">Winged helix DNA-binding domain-containing protein</fullName>
    </recommendedName>
</protein>
<sequence>MRVTDDQRRARLARRHLLATPGATPEEAAEAVVALHATDPATVHLSVAARTTEPAVPETERSLYDDRTLVRLLGMRRTMFVVPREVAPVVQAACADDIAAKQRTLLVKHLTENGHPESVPEAAGWLAEVEEAAVEALLARGEALGQELAADVPGLRQRLRMAPGKPYEAIGNVTSRVLFLLAAQGRIVRGRPRGTWLSTQYRWSPMDAWLPGGLPRIDPGTARVELARRWLHAYGPAPIEDLRWWTGWTAAQTKKALAEIGPAEVDLEGGGTGLLLPGDLEPEPESEPWVALLPALDPTPMGWAAREWYLGSPGPHRDALFDRSGNIGPTIWCDGRIAGGWAQRPDGEIAFRCLADVGVEATEKIGAAAARMGEWLGEIRVIPRFRTPLERELSGSS</sequence>
<proteinExistence type="predicted"/>
<accession>A0ABS4Q0G7</accession>
<keyword evidence="2" id="KW-1185">Reference proteome</keyword>
<evidence type="ECO:0000313" key="2">
    <source>
        <dbReference type="Proteomes" id="UP000741013"/>
    </source>
</evidence>
<comment type="caution">
    <text evidence="1">The sequence shown here is derived from an EMBL/GenBank/DDBJ whole genome shotgun (WGS) entry which is preliminary data.</text>
</comment>
<dbReference type="PANTHER" id="PTHR38479">
    <property type="entry name" value="LMO0824 PROTEIN"/>
    <property type="match status" value="1"/>
</dbReference>
<organism evidence="1 2">
    <name type="scientific">Amycolatopsis magusensis</name>
    <dbReference type="NCBI Taxonomy" id="882444"/>
    <lineage>
        <taxon>Bacteria</taxon>
        <taxon>Bacillati</taxon>
        <taxon>Actinomycetota</taxon>
        <taxon>Actinomycetes</taxon>
        <taxon>Pseudonocardiales</taxon>
        <taxon>Pseudonocardiaceae</taxon>
        <taxon>Amycolatopsis</taxon>
    </lineage>
</organism>
<name>A0ABS4Q0G7_9PSEU</name>
<evidence type="ECO:0008006" key="3">
    <source>
        <dbReference type="Google" id="ProtNLM"/>
    </source>
</evidence>
<dbReference type="InterPro" id="IPR009351">
    <property type="entry name" value="AlkZ-like"/>
</dbReference>
<reference evidence="1 2" key="1">
    <citation type="submission" date="2021-03" db="EMBL/GenBank/DDBJ databases">
        <title>Sequencing the genomes of 1000 actinobacteria strains.</title>
        <authorList>
            <person name="Klenk H.-P."/>
        </authorList>
    </citation>
    <scope>NUCLEOTIDE SEQUENCE [LARGE SCALE GENOMIC DNA]</scope>
    <source>
        <strain evidence="1 2">DSM 45510</strain>
    </source>
</reference>
<dbReference type="Proteomes" id="UP000741013">
    <property type="component" value="Unassembled WGS sequence"/>
</dbReference>
<evidence type="ECO:0000313" key="1">
    <source>
        <dbReference type="EMBL" id="MBP2185163.1"/>
    </source>
</evidence>